<protein>
    <recommendedName>
        <fullName evidence="4">Probable multidrug resistance protein NorM</fullName>
    </recommendedName>
    <alternativeName>
        <fullName evidence="12">Multidrug-efflux transporter</fullName>
    </alternativeName>
</protein>
<keyword evidence="11 13" id="KW-0472">Membrane</keyword>
<feature type="transmembrane region" description="Helical" evidence="13">
    <location>
        <begin position="320"/>
        <end position="340"/>
    </location>
</feature>
<evidence type="ECO:0000256" key="12">
    <source>
        <dbReference type="ARBA" id="ARBA00031636"/>
    </source>
</evidence>
<feature type="transmembrane region" description="Helical" evidence="13">
    <location>
        <begin position="244"/>
        <end position="266"/>
    </location>
</feature>
<keyword evidence="10" id="KW-0406">Ion transport</keyword>
<evidence type="ECO:0000256" key="9">
    <source>
        <dbReference type="ARBA" id="ARBA00022989"/>
    </source>
</evidence>
<comment type="similarity">
    <text evidence="3">Belongs to the multi antimicrobial extrusion (MATE) (TC 2.A.66.1) family.</text>
</comment>
<dbReference type="InterPro" id="IPR048279">
    <property type="entry name" value="MdtK-like"/>
</dbReference>
<feature type="transmembrane region" description="Helical" evidence="13">
    <location>
        <begin position="360"/>
        <end position="377"/>
    </location>
</feature>
<comment type="function">
    <text evidence="1">Multidrug efflux pump.</text>
</comment>
<sequence length="455" mass="50066">MYKTNSISEKMKQFMIILLPILITQVGLLAMNFFDTVMSGRAGASDLAGVAIGSSLWVPVFTGLTGILMALTPIVAQLIGAKEGNRVSYSVLQGVYLSIFLSILVVILGIFIIHPILNGMNLTDHVSHVAKHYLIGLSIGILPLFVYTALRSFIDALGETKTTMFITLLSLPINVLFNYLLIFGKFGFPKLGGVGAGYASAITYWFIFLIIVFFVHRIQPFSIYRVFHTFYRISFSKWKEIMKIGVPIGLSIFFEVSIFAAVTLLMSSYDTVTIASHQAAINFASLLYMAPLSVSMALTIAVGFEVGAKRAKDAKQYSQLGIVIAVLFALVSAILLYLFNEQIAGLYTNDQAVLQLTGHFLIYAIFFQLSDAIAAPIQGALRGYKDVNITLVMALVSYWVVGLPLGYMLSIHTDLGPFGYWVGLSSGLTCAAVTLYFRLRVLQKKHISRWVDETS</sequence>
<feature type="transmembrane region" description="Helical" evidence="13">
    <location>
        <begin position="54"/>
        <end position="79"/>
    </location>
</feature>
<evidence type="ECO:0000256" key="10">
    <source>
        <dbReference type="ARBA" id="ARBA00023065"/>
    </source>
</evidence>
<dbReference type="RefSeq" id="WP_236332883.1">
    <property type="nucleotide sequence ID" value="NZ_JAKIJS010000001.1"/>
</dbReference>
<evidence type="ECO:0000256" key="2">
    <source>
        <dbReference type="ARBA" id="ARBA00004651"/>
    </source>
</evidence>
<keyword evidence="9 13" id="KW-1133">Transmembrane helix</keyword>
<evidence type="ECO:0000256" key="3">
    <source>
        <dbReference type="ARBA" id="ARBA00010199"/>
    </source>
</evidence>
<evidence type="ECO:0000256" key="11">
    <source>
        <dbReference type="ARBA" id="ARBA00023136"/>
    </source>
</evidence>
<feature type="transmembrane region" description="Helical" evidence="13">
    <location>
        <begin position="195"/>
        <end position="215"/>
    </location>
</feature>
<organism evidence="14 15">
    <name type="scientific">Pseudalkalibacillus berkeleyi</name>
    <dbReference type="NCBI Taxonomy" id="1069813"/>
    <lineage>
        <taxon>Bacteria</taxon>
        <taxon>Bacillati</taxon>
        <taxon>Bacillota</taxon>
        <taxon>Bacilli</taxon>
        <taxon>Bacillales</taxon>
        <taxon>Fictibacillaceae</taxon>
        <taxon>Pseudalkalibacillus</taxon>
    </lineage>
</organism>
<name>A0ABS9H0J7_9BACL</name>
<keyword evidence="5" id="KW-0813">Transport</keyword>
<keyword evidence="15" id="KW-1185">Reference proteome</keyword>
<accession>A0ABS9H0J7</accession>
<proteinExistence type="inferred from homology"/>
<dbReference type="Pfam" id="PF01554">
    <property type="entry name" value="MatE"/>
    <property type="match status" value="2"/>
</dbReference>
<dbReference type="Proteomes" id="UP001649381">
    <property type="component" value="Unassembled WGS sequence"/>
</dbReference>
<dbReference type="PANTHER" id="PTHR43298">
    <property type="entry name" value="MULTIDRUG RESISTANCE PROTEIN NORM-RELATED"/>
    <property type="match status" value="1"/>
</dbReference>
<dbReference type="EMBL" id="JAKIJS010000001">
    <property type="protein sequence ID" value="MCF6137360.1"/>
    <property type="molecule type" value="Genomic_DNA"/>
</dbReference>
<keyword evidence="7" id="KW-1003">Cell membrane</keyword>
<comment type="caution">
    <text evidence="14">The sequence shown here is derived from an EMBL/GenBank/DDBJ whole genome shotgun (WGS) entry which is preliminary data.</text>
</comment>
<keyword evidence="6" id="KW-0050">Antiport</keyword>
<dbReference type="PIRSF" id="PIRSF006603">
    <property type="entry name" value="DinF"/>
    <property type="match status" value="1"/>
</dbReference>
<gene>
    <name evidence="14" type="ORF">L2716_06425</name>
</gene>
<comment type="subcellular location">
    <subcellularLocation>
        <location evidence="2">Cell membrane</location>
        <topology evidence="2">Multi-pass membrane protein</topology>
    </subcellularLocation>
</comment>
<evidence type="ECO:0000313" key="14">
    <source>
        <dbReference type="EMBL" id="MCF6137360.1"/>
    </source>
</evidence>
<feature type="transmembrane region" description="Helical" evidence="13">
    <location>
        <begin position="14"/>
        <end position="34"/>
    </location>
</feature>
<dbReference type="CDD" id="cd13131">
    <property type="entry name" value="MATE_NorM_like"/>
    <property type="match status" value="1"/>
</dbReference>
<evidence type="ECO:0000256" key="5">
    <source>
        <dbReference type="ARBA" id="ARBA00022448"/>
    </source>
</evidence>
<evidence type="ECO:0000256" key="1">
    <source>
        <dbReference type="ARBA" id="ARBA00003408"/>
    </source>
</evidence>
<dbReference type="NCBIfam" id="TIGR00797">
    <property type="entry name" value="matE"/>
    <property type="match status" value="1"/>
</dbReference>
<evidence type="ECO:0000256" key="8">
    <source>
        <dbReference type="ARBA" id="ARBA00022692"/>
    </source>
</evidence>
<feature type="transmembrane region" description="Helical" evidence="13">
    <location>
        <begin position="91"/>
        <end position="113"/>
    </location>
</feature>
<evidence type="ECO:0000256" key="4">
    <source>
        <dbReference type="ARBA" id="ARBA00020268"/>
    </source>
</evidence>
<dbReference type="PANTHER" id="PTHR43298:SF2">
    <property type="entry name" value="FMN_FAD EXPORTER YEEO-RELATED"/>
    <property type="match status" value="1"/>
</dbReference>
<feature type="transmembrane region" description="Helical" evidence="13">
    <location>
        <begin position="389"/>
        <end position="412"/>
    </location>
</feature>
<feature type="transmembrane region" description="Helical" evidence="13">
    <location>
        <begin position="162"/>
        <end position="183"/>
    </location>
</feature>
<evidence type="ECO:0000256" key="13">
    <source>
        <dbReference type="SAM" id="Phobius"/>
    </source>
</evidence>
<evidence type="ECO:0000256" key="6">
    <source>
        <dbReference type="ARBA" id="ARBA00022449"/>
    </source>
</evidence>
<feature type="transmembrane region" description="Helical" evidence="13">
    <location>
        <begin position="286"/>
        <end position="308"/>
    </location>
</feature>
<reference evidence="14 15" key="1">
    <citation type="submission" date="2022-01" db="EMBL/GenBank/DDBJ databases">
        <title>Alkalihalobacillus sp. EGI L200015, a novel bacterium isolated from a salt lake sediment.</title>
        <authorList>
            <person name="Gao L."/>
            <person name="Fang B.-Z."/>
            <person name="Li W.-J."/>
        </authorList>
    </citation>
    <scope>NUCLEOTIDE SEQUENCE [LARGE SCALE GENOMIC DNA]</scope>
    <source>
        <strain evidence="14 15">KCTC 12718</strain>
    </source>
</reference>
<dbReference type="InterPro" id="IPR002528">
    <property type="entry name" value="MATE_fam"/>
</dbReference>
<keyword evidence="8 13" id="KW-0812">Transmembrane</keyword>
<dbReference type="InterPro" id="IPR050222">
    <property type="entry name" value="MATE_MdtK"/>
</dbReference>
<feature type="transmembrane region" description="Helical" evidence="13">
    <location>
        <begin position="133"/>
        <end position="150"/>
    </location>
</feature>
<evidence type="ECO:0000256" key="7">
    <source>
        <dbReference type="ARBA" id="ARBA00022475"/>
    </source>
</evidence>
<feature type="transmembrane region" description="Helical" evidence="13">
    <location>
        <begin position="418"/>
        <end position="439"/>
    </location>
</feature>
<evidence type="ECO:0000313" key="15">
    <source>
        <dbReference type="Proteomes" id="UP001649381"/>
    </source>
</evidence>